<reference evidence="2 3" key="1">
    <citation type="submission" date="2020-08" db="EMBL/GenBank/DDBJ databases">
        <title>Sequencing the genomes of 1000 actinobacteria strains.</title>
        <authorList>
            <person name="Klenk H.-P."/>
        </authorList>
    </citation>
    <scope>NUCLEOTIDE SEQUENCE [LARGE SCALE GENOMIC DNA]</scope>
    <source>
        <strain evidence="2 3">DSM 45486</strain>
    </source>
</reference>
<gene>
    <name evidence="2" type="ORF">F4560_004396</name>
</gene>
<dbReference type="InterPro" id="IPR001387">
    <property type="entry name" value="Cro/C1-type_HTH"/>
</dbReference>
<dbReference type="InterPro" id="IPR010982">
    <property type="entry name" value="Lambda_DNA-bd_dom_sf"/>
</dbReference>
<sequence>MDLEHFGGNAGIGQRVARLRKLQDMRQRDLAERAHVSLSLLKKVESGHAPASPAFTTACAAGLGVGVTVLTGQPYEDLATDPGADRAAIPDLRRALDSHDDPRLDEPVWHVDKLRAAVNDGEALRRKSRYSQLAMRLPLLLQHLYANLAQASGVEATETAHALLDDAYSLVKAITYRFGYLDLSALASDRLVASAGKSGDPLRVPVAEFRRSSLQLHRGDYDLGMRSVNRALVQAEEVGTPEALAVVAQLHLRQAVFQARAGNGGDADAHIEEARNIVARGVPVSPYFDVRANLANVEFHSVAVPVEMSDGTAAVARAEAMLVDDREESTRVGHHHIDVARAWILHGNREKALQSLQEARTVSPQQTRYHPSVRETLHAIAATDARATDSLAGFAKWAGVTF</sequence>
<dbReference type="Proteomes" id="UP000552097">
    <property type="component" value="Unassembled WGS sequence"/>
</dbReference>
<dbReference type="GO" id="GO:0003677">
    <property type="term" value="F:DNA binding"/>
    <property type="evidence" value="ECO:0007669"/>
    <property type="project" value="InterPro"/>
</dbReference>
<dbReference type="PROSITE" id="PS50943">
    <property type="entry name" value="HTH_CROC1"/>
    <property type="match status" value="1"/>
</dbReference>
<dbReference type="CDD" id="cd00093">
    <property type="entry name" value="HTH_XRE"/>
    <property type="match status" value="1"/>
</dbReference>
<dbReference type="SUPFAM" id="SSF48452">
    <property type="entry name" value="TPR-like"/>
    <property type="match status" value="1"/>
</dbReference>
<evidence type="ECO:0000259" key="1">
    <source>
        <dbReference type="PROSITE" id="PS50943"/>
    </source>
</evidence>
<dbReference type="RefSeq" id="WP_184922598.1">
    <property type="nucleotide sequence ID" value="NZ_JACHMO010000001.1"/>
</dbReference>
<name>A0A7W9M276_9PSEU</name>
<dbReference type="InterPro" id="IPR011990">
    <property type="entry name" value="TPR-like_helical_dom_sf"/>
</dbReference>
<dbReference type="Gene3D" id="1.25.40.10">
    <property type="entry name" value="Tetratricopeptide repeat domain"/>
    <property type="match status" value="1"/>
</dbReference>
<dbReference type="EMBL" id="JACHMO010000001">
    <property type="protein sequence ID" value="MBB5804628.1"/>
    <property type="molecule type" value="Genomic_DNA"/>
</dbReference>
<dbReference type="SUPFAM" id="SSF47413">
    <property type="entry name" value="lambda repressor-like DNA-binding domains"/>
    <property type="match status" value="1"/>
</dbReference>
<dbReference type="Gene3D" id="1.10.260.40">
    <property type="entry name" value="lambda repressor-like DNA-binding domains"/>
    <property type="match status" value="1"/>
</dbReference>
<proteinExistence type="predicted"/>
<dbReference type="Pfam" id="PF13560">
    <property type="entry name" value="HTH_31"/>
    <property type="match status" value="1"/>
</dbReference>
<feature type="domain" description="HTH cro/C1-type" evidence="1">
    <location>
        <begin position="16"/>
        <end position="70"/>
    </location>
</feature>
<organism evidence="2 3">
    <name type="scientific">Saccharothrix ecbatanensis</name>
    <dbReference type="NCBI Taxonomy" id="1105145"/>
    <lineage>
        <taxon>Bacteria</taxon>
        <taxon>Bacillati</taxon>
        <taxon>Actinomycetota</taxon>
        <taxon>Actinomycetes</taxon>
        <taxon>Pseudonocardiales</taxon>
        <taxon>Pseudonocardiaceae</taxon>
        <taxon>Saccharothrix</taxon>
    </lineage>
</organism>
<dbReference type="SMART" id="SM00530">
    <property type="entry name" value="HTH_XRE"/>
    <property type="match status" value="1"/>
</dbReference>
<accession>A0A7W9M276</accession>
<protein>
    <submittedName>
        <fullName evidence="2">Transcriptional regulator with XRE-family HTH domain</fullName>
    </submittedName>
</protein>
<dbReference type="AlphaFoldDB" id="A0A7W9M276"/>
<evidence type="ECO:0000313" key="3">
    <source>
        <dbReference type="Proteomes" id="UP000552097"/>
    </source>
</evidence>
<keyword evidence="3" id="KW-1185">Reference proteome</keyword>
<comment type="caution">
    <text evidence="2">The sequence shown here is derived from an EMBL/GenBank/DDBJ whole genome shotgun (WGS) entry which is preliminary data.</text>
</comment>
<evidence type="ECO:0000313" key="2">
    <source>
        <dbReference type="EMBL" id="MBB5804628.1"/>
    </source>
</evidence>